<organism>
    <name type="scientific">Serpula lacrymans var. lacrymans (strain S7.9)</name>
    <name type="common">Dry rot fungus</name>
    <dbReference type="NCBI Taxonomy" id="578457"/>
    <lineage>
        <taxon>Eukaryota</taxon>
        <taxon>Fungi</taxon>
        <taxon>Dikarya</taxon>
        <taxon>Basidiomycota</taxon>
        <taxon>Agaricomycotina</taxon>
        <taxon>Agaricomycetes</taxon>
        <taxon>Agaricomycetidae</taxon>
        <taxon>Boletales</taxon>
        <taxon>Coniophorineae</taxon>
        <taxon>Serpulaceae</taxon>
        <taxon>Serpula</taxon>
    </lineage>
</organism>
<dbReference type="Proteomes" id="UP000008064">
    <property type="component" value="Unassembled WGS sequence"/>
</dbReference>
<dbReference type="OrthoDB" id="2499658at2759"/>
<feature type="region of interest" description="Disordered" evidence="1">
    <location>
        <begin position="1"/>
        <end position="38"/>
    </location>
</feature>
<dbReference type="AlphaFoldDB" id="F8NLU8"/>
<reference evidence="3" key="1">
    <citation type="submission" date="2011-04" db="EMBL/GenBank/DDBJ databases">
        <title>Evolution of plant cell wall degrading machinery underlies the functional diversity of forest fungi.</title>
        <authorList>
            <consortium name="US DOE Joint Genome Institute (JGI-PGF)"/>
            <person name="Eastwood D.C."/>
            <person name="Floudas D."/>
            <person name="Binder M."/>
            <person name="Majcherczyk A."/>
            <person name="Schneider P."/>
            <person name="Aerts A."/>
            <person name="Asiegbu F.O."/>
            <person name="Baker S.E."/>
            <person name="Barry K."/>
            <person name="Bendiksby M."/>
            <person name="Blumentritt M."/>
            <person name="Coutinho P.M."/>
            <person name="Cullen D."/>
            <person name="Cullen D."/>
            <person name="Gathman A."/>
            <person name="Goodell B."/>
            <person name="Henrissat B."/>
            <person name="Ihrmark K."/>
            <person name="Kauserud H."/>
            <person name="Kohler A."/>
            <person name="LaButti K."/>
            <person name="Lapidus A."/>
            <person name="Lavin J.L."/>
            <person name="Lee Y.-H."/>
            <person name="Lindquist E."/>
            <person name="Lilly W."/>
            <person name="Lucas S."/>
            <person name="Morin E."/>
            <person name="Murat C."/>
            <person name="Oguiza J.A."/>
            <person name="Park J."/>
            <person name="Pisabarro A.G."/>
            <person name="Riley R."/>
            <person name="Rosling A."/>
            <person name="Salamov A."/>
            <person name="Schmidt O."/>
            <person name="Schmutz J."/>
            <person name="Skrede I."/>
            <person name="Stenlid J."/>
            <person name="Wiebenga A."/>
            <person name="Xie X."/>
            <person name="Kues U."/>
            <person name="Hibbett D.S."/>
            <person name="Hoffmeister D."/>
            <person name="Hogberg N."/>
            <person name="Martin F."/>
            <person name="Grigoriev I.V."/>
            <person name="Watkinson S.C."/>
        </authorList>
    </citation>
    <scope>NUCLEOTIDE SEQUENCE</scope>
    <source>
        <strain evidence="3">S7.9</strain>
    </source>
</reference>
<name>F8NLU8_SERL9</name>
<dbReference type="EMBL" id="GL945430">
    <property type="protein sequence ID" value="EGO28648.1"/>
    <property type="molecule type" value="Genomic_DNA"/>
</dbReference>
<evidence type="ECO:0000256" key="1">
    <source>
        <dbReference type="SAM" id="MobiDB-lite"/>
    </source>
</evidence>
<accession>F8NLU8</accession>
<evidence type="ECO:0000259" key="2">
    <source>
        <dbReference type="Pfam" id="PF17921"/>
    </source>
</evidence>
<dbReference type="Pfam" id="PF17921">
    <property type="entry name" value="Integrase_H2C2"/>
    <property type="match status" value="1"/>
</dbReference>
<feature type="compositionally biased region" description="Polar residues" evidence="1">
    <location>
        <begin position="27"/>
        <end position="38"/>
    </location>
</feature>
<dbReference type="Gene3D" id="1.10.340.70">
    <property type="match status" value="1"/>
</dbReference>
<dbReference type="InterPro" id="IPR041588">
    <property type="entry name" value="Integrase_H2C2"/>
</dbReference>
<gene>
    <name evidence="3" type="ORF">SERLADRAFT_434562</name>
</gene>
<protein>
    <recommendedName>
        <fullName evidence="2">Integrase zinc-binding domain-containing protein</fullName>
    </recommendedName>
</protein>
<feature type="domain" description="Integrase zinc-binding" evidence="2">
    <location>
        <begin position="156"/>
        <end position="202"/>
    </location>
</feature>
<evidence type="ECO:0000313" key="3">
    <source>
        <dbReference type="EMBL" id="EGO28648.1"/>
    </source>
</evidence>
<dbReference type="GeneID" id="18814409"/>
<proteinExistence type="predicted"/>
<feature type="compositionally biased region" description="Polar residues" evidence="1">
    <location>
        <begin position="1"/>
        <end position="11"/>
    </location>
</feature>
<feature type="region of interest" description="Disordered" evidence="1">
    <location>
        <begin position="348"/>
        <end position="367"/>
    </location>
</feature>
<dbReference type="HOGENOM" id="CLU_026104_0_0_1"/>
<sequence>MPANSRNQNLRRISDSKPYTKRVPSIAPSSPAMSESQESVVSPLISSQEFTSKPGFPTYPQYKRIELTYLSCLSPRKRDKALITQVMFDKIWDVLHQPEACDIETPQFRFWVRKMFTLSRPQRKLRQPGSTEDSEDLPAVVLHENRPVAVMEQLYEVFCYCHERANHGGRDKTCAVIRQHYSWVPKELTAQFVKACPTCTLKRSGNPDLVAMVQEQVLNQEENSNRRFPPAPTVEDSCQWTSQNNWPPGGGPLDTPNKMNDCSKELLYPGLPSLSCVPSLSALSTSSYGGSQGLQSHPMSREVSLFNGIPHGWTHLPPPPAEGTCYVVNHPMVDPSKRPRVPNVVYTHNIGRNDSTDGSDIYGDSREVSPKLPALAHVLTDRKSDNHVVLNQPQLGNANDSLPSSLQHLQLSNPVTAAVEYGPYIGQIDPALLIRQGAETTGNTKNNTGSNHYVDSYESEHQEWADFAISKSSSVEVSPQTPVRLKRRLTRTAAPSSLNLNIVTRDDHDFSNYRSHVVPRINTPPSPSSEMTSSITPFPVNLGKVTNTADNLKLDDQAGVQNVVDAGET</sequence>
<dbReference type="KEGG" id="sla:SERLADRAFT_434562"/>
<dbReference type="RefSeq" id="XP_007314847.1">
    <property type="nucleotide sequence ID" value="XM_007314785.1"/>
</dbReference>